<feature type="repeat" description="ANK" evidence="7">
    <location>
        <begin position="301"/>
        <end position="323"/>
    </location>
</feature>
<evidence type="ECO:0000259" key="9">
    <source>
        <dbReference type="Pfam" id="PF13962"/>
    </source>
</evidence>
<keyword evidence="5 7" id="KW-0040">ANK repeat</keyword>
<feature type="domain" description="PGG" evidence="9">
    <location>
        <begin position="454"/>
        <end position="559"/>
    </location>
</feature>
<dbReference type="Proteomes" id="UP000008022">
    <property type="component" value="Unassembled WGS sequence"/>
</dbReference>
<feature type="repeat" description="ANK" evidence="7">
    <location>
        <begin position="152"/>
        <end position="188"/>
    </location>
</feature>
<comment type="subcellular location">
    <subcellularLocation>
        <location evidence="1">Membrane</location>
        <topology evidence="1">Multi-pass membrane protein</topology>
    </subcellularLocation>
</comment>
<feature type="repeat" description="ANK" evidence="7">
    <location>
        <begin position="675"/>
        <end position="707"/>
    </location>
</feature>
<dbReference type="Pfam" id="PF13962">
    <property type="entry name" value="PGG"/>
    <property type="match status" value="2"/>
</dbReference>
<dbReference type="HOGENOM" id="CLU_000134_36_3_1"/>
<feature type="transmembrane region" description="Helical" evidence="8">
    <location>
        <begin position="1300"/>
        <end position="1321"/>
    </location>
</feature>
<evidence type="ECO:0000313" key="11">
    <source>
        <dbReference type="Proteomes" id="UP000008022"/>
    </source>
</evidence>
<keyword evidence="2 8" id="KW-0812">Transmembrane</keyword>
<dbReference type="PROSITE" id="PS50088">
    <property type="entry name" value="ANK_REPEAT"/>
    <property type="match status" value="7"/>
</dbReference>
<evidence type="ECO:0000256" key="1">
    <source>
        <dbReference type="ARBA" id="ARBA00004141"/>
    </source>
</evidence>
<keyword evidence="11" id="KW-1185">Reference proteome</keyword>
<evidence type="ECO:0000256" key="3">
    <source>
        <dbReference type="ARBA" id="ARBA00022737"/>
    </source>
</evidence>
<feature type="transmembrane region" description="Helical" evidence="8">
    <location>
        <begin position="501"/>
        <end position="522"/>
    </location>
</feature>
<evidence type="ECO:0000256" key="6">
    <source>
        <dbReference type="ARBA" id="ARBA00023136"/>
    </source>
</evidence>
<dbReference type="EnsemblPlants" id="ORUFI11G12430.1">
    <property type="protein sequence ID" value="ORUFI11G12430.1"/>
    <property type="gene ID" value="ORUFI11G12430"/>
</dbReference>
<dbReference type="Pfam" id="PF00023">
    <property type="entry name" value="Ank"/>
    <property type="match status" value="1"/>
</dbReference>
<evidence type="ECO:0000256" key="7">
    <source>
        <dbReference type="PROSITE-ProRule" id="PRU00023"/>
    </source>
</evidence>
<feature type="transmembrane region" description="Helical" evidence="8">
    <location>
        <begin position="463"/>
        <end position="481"/>
    </location>
</feature>
<dbReference type="PANTHER" id="PTHR24186">
    <property type="entry name" value="PROTEIN PHOSPHATASE 1 REGULATORY SUBUNIT"/>
    <property type="match status" value="1"/>
</dbReference>
<feature type="transmembrane region" description="Helical" evidence="8">
    <location>
        <begin position="579"/>
        <end position="603"/>
    </location>
</feature>
<dbReference type="SUPFAM" id="SSF48403">
    <property type="entry name" value="Ankyrin repeat"/>
    <property type="match status" value="3"/>
</dbReference>
<dbReference type="PANTHER" id="PTHR24186:SF41">
    <property type="entry name" value="PGG DOMAIN-CONTAINING PROTEIN"/>
    <property type="match status" value="1"/>
</dbReference>
<keyword evidence="4 8" id="KW-1133">Transmembrane helix</keyword>
<dbReference type="PROSITE" id="PS50297">
    <property type="entry name" value="ANK_REP_REGION"/>
    <property type="match status" value="6"/>
</dbReference>
<feature type="repeat" description="ANK" evidence="7">
    <location>
        <begin position="1060"/>
        <end position="1082"/>
    </location>
</feature>
<feature type="transmembrane region" description="Helical" evidence="8">
    <location>
        <begin position="534"/>
        <end position="559"/>
    </location>
</feature>
<dbReference type="Pfam" id="PF12796">
    <property type="entry name" value="Ank_2"/>
    <property type="match status" value="5"/>
</dbReference>
<dbReference type="SMART" id="SM00248">
    <property type="entry name" value="ANK"/>
    <property type="match status" value="15"/>
</dbReference>
<reference evidence="10" key="2">
    <citation type="submission" date="2015-06" db="UniProtKB">
        <authorList>
            <consortium name="EnsemblPlants"/>
        </authorList>
    </citation>
    <scope>IDENTIFICATION</scope>
</reference>
<feature type="transmembrane region" description="Helical" evidence="8">
    <location>
        <begin position="1383"/>
        <end position="1404"/>
    </location>
</feature>
<keyword evidence="6 8" id="KW-0472">Membrane</keyword>
<dbReference type="Gramene" id="ORUFI11G12430.1">
    <property type="protein sequence ID" value="ORUFI11G12430.1"/>
    <property type="gene ID" value="ORUFI11G12430"/>
</dbReference>
<feature type="repeat" description="ANK" evidence="7">
    <location>
        <begin position="1130"/>
        <end position="1154"/>
    </location>
</feature>
<feature type="repeat" description="ANK" evidence="7">
    <location>
        <begin position="719"/>
        <end position="741"/>
    </location>
</feature>
<evidence type="ECO:0000256" key="4">
    <source>
        <dbReference type="ARBA" id="ARBA00022989"/>
    </source>
</evidence>
<dbReference type="eggNOG" id="KOG0504">
    <property type="taxonomic scope" value="Eukaryota"/>
</dbReference>
<organism evidence="10 11">
    <name type="scientific">Oryza rufipogon</name>
    <name type="common">Brownbeard rice</name>
    <name type="synonym">Asian wild rice</name>
    <dbReference type="NCBI Taxonomy" id="4529"/>
    <lineage>
        <taxon>Eukaryota</taxon>
        <taxon>Viridiplantae</taxon>
        <taxon>Streptophyta</taxon>
        <taxon>Embryophyta</taxon>
        <taxon>Tracheophyta</taxon>
        <taxon>Spermatophyta</taxon>
        <taxon>Magnoliopsida</taxon>
        <taxon>Liliopsida</taxon>
        <taxon>Poales</taxon>
        <taxon>Poaceae</taxon>
        <taxon>BOP clade</taxon>
        <taxon>Oryzoideae</taxon>
        <taxon>Oryzeae</taxon>
        <taxon>Oryzinae</taxon>
        <taxon>Oryza</taxon>
    </lineage>
</organism>
<dbReference type="Gene3D" id="1.25.40.20">
    <property type="entry name" value="Ankyrin repeat-containing domain"/>
    <property type="match status" value="3"/>
</dbReference>
<dbReference type="GO" id="GO:0005886">
    <property type="term" value="C:plasma membrane"/>
    <property type="evidence" value="ECO:0007669"/>
    <property type="project" value="TreeGrafter"/>
</dbReference>
<feature type="transmembrane region" description="Helical" evidence="8">
    <location>
        <begin position="1222"/>
        <end position="1240"/>
    </location>
</feature>
<evidence type="ECO:0000313" key="10">
    <source>
        <dbReference type="EnsemblPlants" id="ORUFI11G12430.1"/>
    </source>
</evidence>
<feature type="domain" description="PGG" evidence="9">
    <location>
        <begin position="1213"/>
        <end position="1318"/>
    </location>
</feature>
<accession>A0A0E0R7R3</accession>
<protein>
    <recommendedName>
        <fullName evidence="9">PGG domain-containing protein</fullName>
    </recommendedName>
</protein>
<feature type="repeat" description="ANK" evidence="7">
    <location>
        <begin position="371"/>
        <end position="395"/>
    </location>
</feature>
<dbReference type="InterPro" id="IPR036770">
    <property type="entry name" value="Ankyrin_rpt-contain_sf"/>
</dbReference>
<reference evidence="11" key="1">
    <citation type="submission" date="2013-06" db="EMBL/GenBank/DDBJ databases">
        <authorList>
            <person name="Zhao Q."/>
        </authorList>
    </citation>
    <scope>NUCLEOTIDE SEQUENCE</scope>
    <source>
        <strain evidence="11">cv. W1943</strain>
    </source>
</reference>
<feature type="transmembrane region" description="Helical" evidence="8">
    <location>
        <begin position="1333"/>
        <end position="1362"/>
    </location>
</feature>
<evidence type="ECO:0000256" key="8">
    <source>
        <dbReference type="SAM" id="Phobius"/>
    </source>
</evidence>
<dbReference type="InterPro" id="IPR002110">
    <property type="entry name" value="Ankyrin_rpt"/>
</dbReference>
<dbReference type="STRING" id="4529.A0A0E0R7R3"/>
<evidence type="ECO:0000256" key="5">
    <source>
        <dbReference type="ARBA" id="ARBA00023043"/>
    </source>
</evidence>
<dbReference type="FunFam" id="1.25.40.20:FF:000595">
    <property type="entry name" value="Os11g0435300 protein"/>
    <property type="match status" value="2"/>
</dbReference>
<evidence type="ECO:0000256" key="2">
    <source>
        <dbReference type="ARBA" id="ARBA00022692"/>
    </source>
</evidence>
<sequence length="1412" mass="151745">MDLTPAGGERDIPDDLFMCSELYIAAFEGHTDQVIGLLEGSRASAAVAGNGWSSPAAQPTAKHHGNCNIHEVTAERWTLLHIAAAQGHDDLIDELCRRDSGLLSAASSSGDTPLHCAARAGHAGAVRAIDRLARANVEEDRLREALRGRNEAGDTALHLAARHGHGEAAEAVVEAAPETAADLNGAGVSPLYLAVMSGSVRAVTAILWCRDAGSVRAVTAILWCRDASATGPKSQNALHAAVLQCSEMVSLLLNWKPGLVIDLDSNRSSPLHFASSDGDCSIIKAILAHAPPGAAHMQDNQGLSPLHAAALMGHAAAVRLLMQFSPASADVRDKHGMSFLHVAAMKGHASIISHAAKNRMLEHHLNAQDRDGNTPLHLAVAAGEYNVVSKLLSSGKVQTHIMNNAGCTPSDLVKDCKGFYSMVRLVVKMYVSGAQFQPQRQDQIEKWNGQDIMKWRETTSKNLAVVSTLVATVAFSAAFNVPGSYGDDGKAILTGDRMYDAFLVLDTFAVVSSVTATILLVYGRASQSNRSWVGFMISMHFLWMSLNSMVLGFFTAMAAVTNKKVGTKTAMSQMIYFGIYFLVMLLISLVTPGSLIGTLKFLIGGCMERQRRVKRRICRQYPFTISYAFNVVITDEVTGDRSTLLHIAGWKGHCDLIAQLCRWGNGSLITSVNSSGDTPLHCAAGAGHAGAVEAIIRPLAAANVEEGRLQEILRGRNEAGDTPLHLAARHGHGEAAEALVRVDPGLAAELNGAGVSSLYLAVMSGSVRAIRAILWCRNASAVGPKSQNALHAAVLQSSGDYFVDNLAFYICTHSSIFHIHSDVNESRHIYLSRFINITMNMGNARMTYIPLEDPPALSLLPSPTLPLVVIVGDRSQRCHGAAIPIDLLSPQRNTATSLFVHIANLGQCQRLGMKRMPLPTASSVATMPHTSNECHCHLSTSEVGAVGFDEATAMAASSTIGTVSSTVMGESREITVAVVSSSLEPPLCRRANPAASVASAAISLTAACLPSPLWKPALLSNYDSNKSSPLHFASSDGDCSIIQEMLTHAPPSAAFMLDNEGLSPLHVAALMGHAAIVHLLLQFCPSSADIRDNYGRTFLHAAAMKGHSSIISYAIKKKILEHLLNAQDKEGNTTLHLAVIAGEYKVVSKLLSSGKMQANIMNNAGHTPTDLVKNCKGFYSMVRLVLKLYASGAQFQPQRQDYIDKWNVQDIMKWRETTSKNLAVVSTLVATIAFSAAFNIPGSYGNDGRANLAGNSLYSAFLILDTFSVVTSVMATILLVYGRASRSQRSWLGFMVSMHFLWLSLNSMVLGFFAAIAAVMSKERGIKIAMSQLIYYGMYILTTLLSILAMPGSFTSIVKFLIGAPKERQRHTKRQISRQYPFAIFYIVNAVLFVIINSLAMASFEVARNLSY</sequence>
<feature type="transmembrane region" description="Helical" evidence="8">
    <location>
        <begin position="1260"/>
        <end position="1280"/>
    </location>
</feature>
<keyword evidence="3" id="KW-0677">Repeat</keyword>
<dbReference type="InterPro" id="IPR026961">
    <property type="entry name" value="PGG_dom"/>
</dbReference>
<proteinExistence type="predicted"/>
<name>A0A0E0R7R3_ORYRU</name>